<protein>
    <submittedName>
        <fullName evidence="2">Uncharacterized protein</fullName>
    </submittedName>
</protein>
<proteinExistence type="predicted"/>
<keyword evidence="1" id="KW-1133">Transmembrane helix</keyword>
<dbReference type="AlphaFoldDB" id="A0A6C0BUY7"/>
<accession>A0A6C0BUY7</accession>
<keyword evidence="1" id="KW-0472">Membrane</keyword>
<evidence type="ECO:0000256" key="1">
    <source>
        <dbReference type="SAM" id="Phobius"/>
    </source>
</evidence>
<reference evidence="2" key="1">
    <citation type="journal article" date="2020" name="Nature">
        <title>Giant virus diversity and host interactions through global metagenomics.</title>
        <authorList>
            <person name="Schulz F."/>
            <person name="Roux S."/>
            <person name="Paez-Espino D."/>
            <person name="Jungbluth S."/>
            <person name="Walsh D.A."/>
            <person name="Denef V.J."/>
            <person name="McMahon K.D."/>
            <person name="Konstantinidis K.T."/>
            <person name="Eloe-Fadrosh E.A."/>
            <person name="Kyrpides N.C."/>
            <person name="Woyke T."/>
        </authorList>
    </citation>
    <scope>NUCLEOTIDE SEQUENCE</scope>
    <source>
        <strain evidence="2">GVMAG-M-3300018428-35</strain>
    </source>
</reference>
<keyword evidence="1" id="KW-0812">Transmembrane</keyword>
<dbReference type="EMBL" id="MN739249">
    <property type="protein sequence ID" value="QHS95394.1"/>
    <property type="molecule type" value="Genomic_DNA"/>
</dbReference>
<feature type="transmembrane region" description="Helical" evidence="1">
    <location>
        <begin position="71"/>
        <end position="91"/>
    </location>
</feature>
<evidence type="ECO:0000313" key="2">
    <source>
        <dbReference type="EMBL" id="QHS95394.1"/>
    </source>
</evidence>
<name>A0A6C0BUY7_9ZZZZ</name>
<organism evidence="2">
    <name type="scientific">viral metagenome</name>
    <dbReference type="NCBI Taxonomy" id="1070528"/>
    <lineage>
        <taxon>unclassified sequences</taxon>
        <taxon>metagenomes</taxon>
        <taxon>organismal metagenomes</taxon>
    </lineage>
</organism>
<sequence>MKLSIYEIVLFFSYFLISIISLFYKYKISDYSNPINPKNKKLITYILLFLVYIPFIVCVLHIFYRDLGIQYTNYIIFNTFIVLLLTPLIIYKDKILSYKLPSTYEIGDLIDTSKYDSTGNLIDGKSDTNSIKLRAAKSEYFNRRDMDEGIYD</sequence>
<feature type="transmembrane region" description="Helical" evidence="1">
    <location>
        <begin position="6"/>
        <end position="24"/>
    </location>
</feature>
<feature type="transmembrane region" description="Helical" evidence="1">
    <location>
        <begin position="45"/>
        <end position="65"/>
    </location>
</feature>